<evidence type="ECO:0000313" key="3">
    <source>
        <dbReference type="Proteomes" id="UP001596408"/>
    </source>
</evidence>
<dbReference type="Proteomes" id="UP001596408">
    <property type="component" value="Unassembled WGS sequence"/>
</dbReference>
<comment type="caution">
    <text evidence="2">The sequence shown here is derived from an EMBL/GenBank/DDBJ whole genome shotgun (WGS) entry which is preliminary data.</text>
</comment>
<organism evidence="2 3">
    <name type="scientific">Halopelagius fulvigenes</name>
    <dbReference type="NCBI Taxonomy" id="1198324"/>
    <lineage>
        <taxon>Archaea</taxon>
        <taxon>Methanobacteriati</taxon>
        <taxon>Methanobacteriota</taxon>
        <taxon>Stenosarchaea group</taxon>
        <taxon>Halobacteria</taxon>
        <taxon>Halobacteriales</taxon>
        <taxon>Haloferacaceae</taxon>
    </lineage>
</organism>
<proteinExistence type="predicted"/>
<evidence type="ECO:0000256" key="1">
    <source>
        <dbReference type="SAM" id="MobiDB-lite"/>
    </source>
</evidence>
<dbReference type="RefSeq" id="WP_379695969.1">
    <property type="nucleotide sequence ID" value="NZ_JBHSXH010000015.1"/>
</dbReference>
<sequence>MGSATDAPDDAPSGWTTEESDDDVHSWLGPQERVVCTEKAGGGDEWIVYSQPRGELGTSNQVPLTAEPTDRDGALSAAREYMEENSDAAEETSAGRQTQSDDVDE</sequence>
<evidence type="ECO:0000313" key="2">
    <source>
        <dbReference type="EMBL" id="MFC6825596.1"/>
    </source>
</evidence>
<feature type="compositionally biased region" description="Polar residues" evidence="1">
    <location>
        <begin position="94"/>
        <end position="105"/>
    </location>
</feature>
<keyword evidence="3" id="KW-1185">Reference proteome</keyword>
<accession>A0ABD5TYI7</accession>
<gene>
    <name evidence="2" type="ORF">ACFQEV_11435</name>
</gene>
<evidence type="ECO:0008006" key="4">
    <source>
        <dbReference type="Google" id="ProtNLM"/>
    </source>
</evidence>
<dbReference type="AlphaFoldDB" id="A0ABD5TYI7"/>
<feature type="region of interest" description="Disordered" evidence="1">
    <location>
        <begin position="1"/>
        <end position="105"/>
    </location>
</feature>
<protein>
    <recommendedName>
        <fullName evidence="4">DUF2188 domain-containing protein</fullName>
    </recommendedName>
</protein>
<name>A0ABD5TYI7_9EURY</name>
<dbReference type="EMBL" id="JBHSXH010000015">
    <property type="protein sequence ID" value="MFC6825596.1"/>
    <property type="molecule type" value="Genomic_DNA"/>
</dbReference>
<reference evidence="2 3" key="1">
    <citation type="journal article" date="2019" name="Int. J. Syst. Evol. Microbiol.">
        <title>The Global Catalogue of Microorganisms (GCM) 10K type strain sequencing project: providing services to taxonomists for standard genome sequencing and annotation.</title>
        <authorList>
            <consortium name="The Broad Institute Genomics Platform"/>
            <consortium name="The Broad Institute Genome Sequencing Center for Infectious Disease"/>
            <person name="Wu L."/>
            <person name="Ma J."/>
        </authorList>
    </citation>
    <scope>NUCLEOTIDE SEQUENCE [LARGE SCALE GENOMIC DNA]</scope>
    <source>
        <strain evidence="2 3">YIM 94188</strain>
    </source>
</reference>